<dbReference type="STRING" id="1479485.DA73_0236355"/>
<proteinExistence type="predicted"/>
<dbReference type="EMBL" id="JHEG04000001">
    <property type="protein sequence ID" value="KAF3889883.1"/>
    <property type="molecule type" value="Genomic_DNA"/>
</dbReference>
<evidence type="ECO:0000256" key="4">
    <source>
        <dbReference type="ARBA" id="ARBA00022842"/>
    </source>
</evidence>
<comment type="caution">
    <text evidence="7">The sequence shown here is derived from an EMBL/GenBank/DDBJ whole genome shotgun (WGS) entry which is preliminary data.</text>
</comment>
<dbReference type="RefSeq" id="WP_038082349.1">
    <property type="nucleotide sequence ID" value="NZ_JHEG04000001.1"/>
</dbReference>
<feature type="domain" description="Nudix hydrolase" evidence="5">
    <location>
        <begin position="9"/>
        <end position="134"/>
    </location>
</feature>
<dbReference type="AlphaFoldDB" id="A0A0C1MWR8"/>
<dbReference type="Gene3D" id="3.90.79.10">
    <property type="entry name" value="Nucleoside Triphosphate Pyrophosphohydrolase"/>
    <property type="match status" value="1"/>
</dbReference>
<evidence type="ECO:0000256" key="2">
    <source>
        <dbReference type="ARBA" id="ARBA00022723"/>
    </source>
</evidence>
<keyword evidence="8" id="KW-1185">Reference proteome</keyword>
<dbReference type="SUPFAM" id="SSF55811">
    <property type="entry name" value="Nudix"/>
    <property type="match status" value="1"/>
</dbReference>
<protein>
    <submittedName>
        <fullName evidence="7">NUDIX hydrolase</fullName>
    </submittedName>
</protein>
<dbReference type="PROSITE" id="PS51462">
    <property type="entry name" value="NUDIX"/>
    <property type="match status" value="1"/>
</dbReference>
<keyword evidence="2" id="KW-0479">Metal-binding</keyword>
<dbReference type="Pfam" id="PF00293">
    <property type="entry name" value="NUDIX"/>
    <property type="match status" value="1"/>
</dbReference>
<dbReference type="OrthoDB" id="9797568at2"/>
<evidence type="ECO:0000313" key="7">
    <source>
        <dbReference type="EMBL" id="KIE06762.1"/>
    </source>
</evidence>
<dbReference type="InterPro" id="IPR000086">
    <property type="entry name" value="NUDIX_hydrolase_dom"/>
</dbReference>
<dbReference type="PANTHER" id="PTHR12629:SF0">
    <property type="entry name" value="DIPHOSPHOINOSITOL-POLYPHOSPHATE DIPHOSPHATASE"/>
    <property type="match status" value="1"/>
</dbReference>
<keyword evidence="4" id="KW-0460">Magnesium</keyword>
<dbReference type="GO" id="GO:0005737">
    <property type="term" value="C:cytoplasm"/>
    <property type="evidence" value="ECO:0007669"/>
    <property type="project" value="TreeGrafter"/>
</dbReference>
<evidence type="ECO:0000313" key="6">
    <source>
        <dbReference type="EMBL" id="KAF3889883.1"/>
    </source>
</evidence>
<dbReference type="Proteomes" id="UP000029738">
    <property type="component" value="Unassembled WGS sequence"/>
</dbReference>
<dbReference type="InterPro" id="IPR047198">
    <property type="entry name" value="DDP-like_NUDIX"/>
</dbReference>
<name>A0A0C1MWR8_9CYAN</name>
<reference evidence="7" key="1">
    <citation type="journal article" date="2015" name="Genome Announc.">
        <title>Draft Genome Sequence of Tolypothrix boutellei Strain VB521301.</title>
        <authorList>
            <person name="Chandrababunaidu M.M."/>
            <person name="Singh D."/>
            <person name="Sen D."/>
            <person name="Bhan S."/>
            <person name="Das S."/>
            <person name="Gupta A."/>
            <person name="Adhikary S.P."/>
            <person name="Tripathy S."/>
        </authorList>
    </citation>
    <scope>NUCLEOTIDE SEQUENCE</scope>
    <source>
        <strain evidence="7">VB521301</strain>
    </source>
</reference>
<dbReference type="GO" id="GO:0046872">
    <property type="term" value="F:metal ion binding"/>
    <property type="evidence" value="ECO:0007669"/>
    <property type="project" value="UniProtKB-KW"/>
</dbReference>
<evidence type="ECO:0000259" key="5">
    <source>
        <dbReference type="PROSITE" id="PS51462"/>
    </source>
</evidence>
<accession>A0A0C1MWR8</accession>
<evidence type="ECO:0000256" key="1">
    <source>
        <dbReference type="ARBA" id="ARBA00001946"/>
    </source>
</evidence>
<keyword evidence="3 7" id="KW-0378">Hydrolase</keyword>
<evidence type="ECO:0000313" key="8">
    <source>
        <dbReference type="Proteomes" id="UP000029738"/>
    </source>
</evidence>
<evidence type="ECO:0000256" key="3">
    <source>
        <dbReference type="ARBA" id="ARBA00022801"/>
    </source>
</evidence>
<sequence length="144" mass="16670">MGQKNKKVLTQSGVLPYRIDNGKLEVLLVTTSNRKNWLIPKGGICKGMSPPISAAKEAWEEAGVVGQVNTNVLGSYRYRKRGKNHKVKLYTLFVEQVSDNYPEVTQRKRQWLDAREAVRVIKRNSLKRILKQFLKTQPYYCDFR</sequence>
<dbReference type="InterPro" id="IPR015797">
    <property type="entry name" value="NUDIX_hydrolase-like_dom_sf"/>
</dbReference>
<reference evidence="6" key="2">
    <citation type="submission" date="2019-11" db="EMBL/GenBank/DDBJ databases">
        <title>Improved Assembly of Tolypothrix boutellei genome.</title>
        <authorList>
            <person name="Sarangi A.N."/>
            <person name="Mukherjee M."/>
            <person name="Ghosh S."/>
            <person name="Singh D."/>
            <person name="Das A."/>
            <person name="Kant S."/>
            <person name="Prusty A."/>
            <person name="Tripathy S."/>
        </authorList>
    </citation>
    <scope>NUCLEOTIDE SEQUENCE</scope>
    <source>
        <strain evidence="6">VB521301</strain>
    </source>
</reference>
<dbReference type="PANTHER" id="PTHR12629">
    <property type="entry name" value="DIPHOSPHOINOSITOL POLYPHOSPHATE PHOSPHOHYDROLASE"/>
    <property type="match status" value="1"/>
</dbReference>
<comment type="cofactor">
    <cofactor evidence="1">
        <name>Mg(2+)</name>
        <dbReference type="ChEBI" id="CHEBI:18420"/>
    </cofactor>
</comment>
<dbReference type="CDD" id="cd04666">
    <property type="entry name" value="NUDIX_DIPP2_like_Nudt4"/>
    <property type="match status" value="1"/>
</dbReference>
<dbReference type="EMBL" id="JHEG02000059">
    <property type="protein sequence ID" value="KIE06762.1"/>
    <property type="molecule type" value="Genomic_DNA"/>
</dbReference>
<dbReference type="GO" id="GO:0016462">
    <property type="term" value="F:pyrophosphatase activity"/>
    <property type="evidence" value="ECO:0007669"/>
    <property type="project" value="InterPro"/>
</dbReference>
<gene>
    <name evidence="7" type="ORF">DA73_0236355</name>
    <name evidence="6" type="ORF">DA73_0400033755</name>
</gene>
<organism evidence="7">
    <name type="scientific">Tolypothrix bouteillei VB521301</name>
    <dbReference type="NCBI Taxonomy" id="1479485"/>
    <lineage>
        <taxon>Bacteria</taxon>
        <taxon>Bacillati</taxon>
        <taxon>Cyanobacteriota</taxon>
        <taxon>Cyanophyceae</taxon>
        <taxon>Nostocales</taxon>
        <taxon>Tolypothrichaceae</taxon>
        <taxon>Tolypothrix</taxon>
    </lineage>
</organism>